<dbReference type="AlphaFoldDB" id="A0A7W7Y2V9"/>
<feature type="region of interest" description="Disordered" evidence="1">
    <location>
        <begin position="75"/>
        <end position="137"/>
    </location>
</feature>
<protein>
    <recommendedName>
        <fullName evidence="4">Lipoprotein</fullName>
    </recommendedName>
</protein>
<sequence length="206" mass="21948">MKPVIKPLSIPAVAILVLAGCSKPVEVFAPSDSNIHVMTKRVAIEKPDQDTEHFFVIKEGSTPETTVVEIGRHVTPPHIPGAPGQAAPRRGDVNEEAQTNRSLDLLPPPLYSTQRGNIPTGNGKQQNGASQWGGQPMAPSYPMSGPIIQNSYLYYQHPYPFSPPPPPMMPPPAGFGGPGSMSGYMPPSPGLSQPILPAYPGPFTVK</sequence>
<dbReference type="Proteomes" id="UP000528322">
    <property type="component" value="Unassembled WGS sequence"/>
</dbReference>
<evidence type="ECO:0000313" key="2">
    <source>
        <dbReference type="EMBL" id="MBB5020934.1"/>
    </source>
</evidence>
<comment type="caution">
    <text evidence="2">The sequence shown here is derived from an EMBL/GenBank/DDBJ whole genome shotgun (WGS) entry which is preliminary data.</text>
</comment>
<evidence type="ECO:0008006" key="4">
    <source>
        <dbReference type="Google" id="ProtNLM"/>
    </source>
</evidence>
<reference evidence="2 3" key="1">
    <citation type="submission" date="2020-08" db="EMBL/GenBank/DDBJ databases">
        <title>Genomic Encyclopedia of Type Strains, Phase IV (KMG-IV): sequencing the most valuable type-strain genomes for metagenomic binning, comparative biology and taxonomic classification.</title>
        <authorList>
            <person name="Goeker M."/>
        </authorList>
    </citation>
    <scope>NUCLEOTIDE SEQUENCE [LARGE SCALE GENOMIC DNA]</scope>
    <source>
        <strain evidence="2 3">DSM 22071</strain>
    </source>
</reference>
<organism evidence="2 3">
    <name type="scientific">Desulfurispira natronophila</name>
    <dbReference type="NCBI Taxonomy" id="682562"/>
    <lineage>
        <taxon>Bacteria</taxon>
        <taxon>Pseudomonadati</taxon>
        <taxon>Chrysiogenota</taxon>
        <taxon>Chrysiogenia</taxon>
        <taxon>Chrysiogenales</taxon>
        <taxon>Chrysiogenaceae</taxon>
        <taxon>Desulfurispira</taxon>
    </lineage>
</organism>
<gene>
    <name evidence="2" type="ORF">HNR37_000237</name>
</gene>
<evidence type="ECO:0000313" key="3">
    <source>
        <dbReference type="Proteomes" id="UP000528322"/>
    </source>
</evidence>
<dbReference type="EMBL" id="JACHID010000001">
    <property type="protein sequence ID" value="MBB5020934.1"/>
    <property type="molecule type" value="Genomic_DNA"/>
</dbReference>
<dbReference type="RefSeq" id="WP_183728626.1">
    <property type="nucleotide sequence ID" value="NZ_JACHID010000001.1"/>
</dbReference>
<evidence type="ECO:0000256" key="1">
    <source>
        <dbReference type="SAM" id="MobiDB-lite"/>
    </source>
</evidence>
<feature type="compositionally biased region" description="Polar residues" evidence="1">
    <location>
        <begin position="111"/>
        <end position="133"/>
    </location>
</feature>
<dbReference type="PROSITE" id="PS51257">
    <property type="entry name" value="PROKAR_LIPOPROTEIN"/>
    <property type="match status" value="1"/>
</dbReference>
<proteinExistence type="predicted"/>
<accession>A0A7W7Y2V9</accession>
<name>A0A7W7Y2V9_9BACT</name>
<keyword evidence="3" id="KW-1185">Reference proteome</keyword>